<evidence type="ECO:0000313" key="2">
    <source>
        <dbReference type="EMBL" id="RKQ15312.1"/>
    </source>
</evidence>
<protein>
    <submittedName>
        <fullName evidence="2">LytTR family transcriptional regulator</fullName>
    </submittedName>
</protein>
<dbReference type="SMART" id="SM00850">
    <property type="entry name" value="LytTR"/>
    <property type="match status" value="1"/>
</dbReference>
<sequence length="145" mass="17064">MKVLIEVINKNQEEEICIRCHEVNNEINQIVNQLKLNLTTIVGHENDKYHQVKLRDVYYFEAVEGKVFIYCKDKVYEVKNKLYEIEEMYKGKKFFRASKSTIINIAKISHISPSFSGRFEALLDNGERLMISRKYVPNLKTMLGL</sequence>
<dbReference type="GO" id="GO:0000156">
    <property type="term" value="F:phosphorelay response regulator activity"/>
    <property type="evidence" value="ECO:0007669"/>
    <property type="project" value="InterPro"/>
</dbReference>
<evidence type="ECO:0000259" key="1">
    <source>
        <dbReference type="PROSITE" id="PS50930"/>
    </source>
</evidence>
<accession>A0A494YYR9</accession>
<comment type="caution">
    <text evidence="2">The sequence shown here is derived from an EMBL/GenBank/DDBJ whole genome shotgun (WGS) entry which is preliminary data.</text>
</comment>
<feature type="domain" description="HTH LytTR-type" evidence="1">
    <location>
        <begin position="41"/>
        <end position="145"/>
    </location>
</feature>
<reference evidence="2 3" key="1">
    <citation type="journal article" date="2016" name="Antonie Van Leeuwenhoek">
        <title>Lysinibacillus endophyticus sp. nov., an indole-3-acetic acid producing endophytic bacterium isolated from corn root (Zea mays cv. Xinken-5).</title>
        <authorList>
            <person name="Yu J."/>
            <person name="Guan X."/>
            <person name="Liu C."/>
            <person name="Xiang W."/>
            <person name="Yu Z."/>
            <person name="Liu X."/>
            <person name="Wang G."/>
        </authorList>
    </citation>
    <scope>NUCLEOTIDE SEQUENCE [LARGE SCALE GENOMIC DNA]</scope>
    <source>
        <strain evidence="2 3">DSM 100506</strain>
    </source>
</reference>
<gene>
    <name evidence="2" type="ORF">D8M03_12085</name>
</gene>
<dbReference type="Pfam" id="PF04397">
    <property type="entry name" value="LytTR"/>
    <property type="match status" value="1"/>
</dbReference>
<dbReference type="PANTHER" id="PTHR37299:SF4">
    <property type="entry name" value="TRANSCRIPTIONAL REGULATOR"/>
    <property type="match status" value="1"/>
</dbReference>
<dbReference type="InterPro" id="IPR007492">
    <property type="entry name" value="LytTR_DNA-bd_dom"/>
</dbReference>
<dbReference type="AlphaFoldDB" id="A0A494YYR9"/>
<name>A0A494YYR9_9BACL</name>
<dbReference type="GO" id="GO:0003677">
    <property type="term" value="F:DNA binding"/>
    <property type="evidence" value="ECO:0007669"/>
    <property type="project" value="InterPro"/>
</dbReference>
<keyword evidence="3" id="KW-1185">Reference proteome</keyword>
<organism evidence="2 3">
    <name type="scientific">Ureibacillus endophyticus</name>
    <dbReference type="NCBI Taxonomy" id="1978490"/>
    <lineage>
        <taxon>Bacteria</taxon>
        <taxon>Bacillati</taxon>
        <taxon>Bacillota</taxon>
        <taxon>Bacilli</taxon>
        <taxon>Bacillales</taxon>
        <taxon>Caryophanaceae</taxon>
        <taxon>Ureibacillus</taxon>
    </lineage>
</organism>
<dbReference type="PROSITE" id="PS50930">
    <property type="entry name" value="HTH_LYTTR"/>
    <property type="match status" value="1"/>
</dbReference>
<dbReference type="Gene3D" id="2.40.50.1020">
    <property type="entry name" value="LytTr DNA-binding domain"/>
    <property type="match status" value="1"/>
</dbReference>
<evidence type="ECO:0000313" key="3">
    <source>
        <dbReference type="Proteomes" id="UP000272238"/>
    </source>
</evidence>
<dbReference type="RefSeq" id="WP_121215040.1">
    <property type="nucleotide sequence ID" value="NZ_JAMYWW010000001.1"/>
</dbReference>
<proteinExistence type="predicted"/>
<dbReference type="OrthoDB" id="9808614at2"/>
<dbReference type="EMBL" id="RBZN01000031">
    <property type="protein sequence ID" value="RKQ15312.1"/>
    <property type="molecule type" value="Genomic_DNA"/>
</dbReference>
<dbReference type="Proteomes" id="UP000272238">
    <property type="component" value="Unassembled WGS sequence"/>
</dbReference>
<dbReference type="PANTHER" id="PTHR37299">
    <property type="entry name" value="TRANSCRIPTIONAL REGULATOR-RELATED"/>
    <property type="match status" value="1"/>
</dbReference>
<dbReference type="InterPro" id="IPR046947">
    <property type="entry name" value="LytR-like"/>
</dbReference>